<sequence length="987" mass="108670">MDADHVSDKRVRLLASKTRWSEMDDVTATQPLISADAEKCNQDSINQWHIHITDKDAKQENIQEYAAQHLRKTGMSEDDLALLLKASLYGKTTVNTVQGFLRTYPERPPLTSAWNSLASGISSQSGPPSAMDVLTLWQDDPEELLLDLGFGAEEPDITVKIPARFINHQSQARGINIQVFLEAQQNRIDIENPDVRNRFRQIEVLQQVTTAFNSLVGGVSPGAQRPVESQLSEEARLRRKRVGMLFRNASKKSLSQLGHSRDKQPRCPSLAGQSSSPELPGDLPLDKRIPPKRASLSPLVEEQTFVSEEAESTETTTLPQVKSSSPRGSRELKNVTSAIASAKGGTEVPAESFELEEIQSFDEGSIGGTCTGTPDQPGNERACLSRVRTNSCQSDSSGFLEEPFVPAYPNPGPELMKVLNAMSGDSTESPQKSVDLQETAVPSLYTQDSDKLLKQTESSATDSNIDKAMEPAHIGMIISTEDTTKRHLQDTNRTDCLVNKEVVQKDIVGDYVGESTTLPKDSPGLCGYGANIVQSTTIKKDSPGLYDYSTNSLKSTTLQKDSAGLHDYSANAVQNTTLQKDSPDLVDSGTNTIQSTTFQQDSPVLHDYGASFGESIKFQKNSLNPSHDVVVGGDSQMKIQNSDVSVFKTDSSSTDPKAGTENKVPSPTEGYYGRSVSVQMCSSLASQSSLRGSISHNSSTGQSPTSDVQLRRECREQLDSDVANIPDSALSTNIPTTMEHTLPNPWQSKESFKGPHSTSLDKGRSYEEDTRWETALWSGAQSCGSCGYKQRCCCQNKNSEEQYSGSPEQLHPASSLPYSMEELIGMMRCMWKFRKMLTEIEERLEEEQENVNSSFSEEHRAEVQDILKLRTAVKKESEMLEQQLSDLVQAYDDNIKMKMNRLLDEQSHLCTQLRFTPQPGHISKKSVGIQCTLLTDSPESCLSTQLTDDTRLIHNSEWSPGGKADKLDFVGFIKSLKDGPISNDSLE</sequence>
<proteinExistence type="predicted"/>
<gene>
    <name evidence="1" type="ORF">PGIGA_G00005760</name>
</gene>
<dbReference type="Proteomes" id="UP000829447">
    <property type="component" value="Linkage Group LG1"/>
</dbReference>
<keyword evidence="2" id="KW-1185">Reference proteome</keyword>
<name>A0ACC5W5S8_PANGG</name>
<reference evidence="1 2" key="1">
    <citation type="journal article" date="2022" name="bioRxiv">
        <title>An ancient truncated duplication of the anti-Mullerian hormone receptor type 2 gene is a potential conserved master sex determinant in the Pangasiidae catfish family.</title>
        <authorList>
            <person name="Wen M."/>
            <person name="Pan Q."/>
            <person name="Jouanno E."/>
            <person name="Montfort J."/>
            <person name="Zahm M."/>
            <person name="Cabau C."/>
            <person name="Klopp C."/>
            <person name="Iampietro C."/>
            <person name="Roques C."/>
            <person name="Bouchez O."/>
            <person name="Castinel A."/>
            <person name="Donnadieu C."/>
            <person name="Parrinello H."/>
            <person name="Poncet C."/>
            <person name="Belmonte E."/>
            <person name="Gautier V."/>
            <person name="Avarre J.-C."/>
            <person name="Dugue R."/>
            <person name="Gustiano R."/>
            <person name="Ha T.T.T."/>
            <person name="Campet M."/>
            <person name="Sriphairoj K."/>
            <person name="Ribolli J."/>
            <person name="de Almeida F.L."/>
            <person name="Desvignes T."/>
            <person name="Postlethwait J.H."/>
            <person name="Bucao C.F."/>
            <person name="Robinson-Rechavi M."/>
            <person name="Bobe J."/>
            <person name="Herpin A."/>
            <person name="Guiguen Y."/>
        </authorList>
    </citation>
    <scope>NUCLEOTIDE SEQUENCE [LARGE SCALE GENOMIC DNA]</scope>
    <source>
        <strain evidence="1">YG-Dec2019</strain>
    </source>
</reference>
<protein>
    <submittedName>
        <fullName evidence="1">Uncharacterized protein</fullName>
    </submittedName>
</protein>
<accession>A0ACC5W5S8</accession>
<dbReference type="EMBL" id="CM040454">
    <property type="protein sequence ID" value="MCI4374392.1"/>
    <property type="molecule type" value="Genomic_DNA"/>
</dbReference>
<evidence type="ECO:0000313" key="2">
    <source>
        <dbReference type="Proteomes" id="UP000829447"/>
    </source>
</evidence>
<evidence type="ECO:0000313" key="1">
    <source>
        <dbReference type="EMBL" id="MCI4374392.1"/>
    </source>
</evidence>
<comment type="caution">
    <text evidence="1">The sequence shown here is derived from an EMBL/GenBank/DDBJ whole genome shotgun (WGS) entry which is preliminary data.</text>
</comment>
<organism evidence="1 2">
    <name type="scientific">Pangasianodon gigas</name>
    <name type="common">Mekong giant catfish</name>
    <name type="synonym">Pangasius gigas</name>
    <dbReference type="NCBI Taxonomy" id="30993"/>
    <lineage>
        <taxon>Eukaryota</taxon>
        <taxon>Metazoa</taxon>
        <taxon>Chordata</taxon>
        <taxon>Craniata</taxon>
        <taxon>Vertebrata</taxon>
        <taxon>Euteleostomi</taxon>
        <taxon>Actinopterygii</taxon>
        <taxon>Neopterygii</taxon>
        <taxon>Teleostei</taxon>
        <taxon>Ostariophysi</taxon>
        <taxon>Siluriformes</taxon>
        <taxon>Pangasiidae</taxon>
        <taxon>Pangasianodon</taxon>
    </lineage>
</organism>